<dbReference type="SUPFAM" id="SSF52540">
    <property type="entry name" value="P-loop containing nucleoside triphosphate hydrolases"/>
    <property type="match status" value="1"/>
</dbReference>
<organism evidence="1 2">
    <name type="scientific">Nonomuraea bangladeshensis</name>
    <dbReference type="NCBI Taxonomy" id="404385"/>
    <lineage>
        <taxon>Bacteria</taxon>
        <taxon>Bacillati</taxon>
        <taxon>Actinomycetota</taxon>
        <taxon>Actinomycetes</taxon>
        <taxon>Streptosporangiales</taxon>
        <taxon>Streptosporangiaceae</taxon>
        <taxon>Nonomuraea</taxon>
    </lineage>
</organism>
<dbReference type="EMBL" id="JBFARM010000003">
    <property type="protein sequence ID" value="MEV4286361.1"/>
    <property type="molecule type" value="Genomic_DNA"/>
</dbReference>
<gene>
    <name evidence="1" type="ORF">AB0K40_12740</name>
</gene>
<dbReference type="Proteomes" id="UP001552427">
    <property type="component" value="Unassembled WGS sequence"/>
</dbReference>
<dbReference type="Pfam" id="PF13374">
    <property type="entry name" value="TPR_10"/>
    <property type="match status" value="4"/>
</dbReference>
<sequence>MTEPPASASGVPAVPQGEVQVNAPGAGGVVNAVQDGVLNVYHWKPAYRIEDFPAEPRPVRPARVRAQPSLLLRARSRVVPFTGRQEDLRKLAGWRDDEDVPGLGVRLLHGPGGQGKTRLAARFAELSRQAGWRVWQASTNPPGAGQTSAIAEAGEHGPGLLLVVDYAERWPVPALYELLQEPVLHAGRVRVLLLARPAGVWWDSITAWAERVLDVDADAQALPPLVAEPAMRHRLFAEARDHFAAQLTLPAEQAATIAPPAGLTDDAEYAQVLTVHIAALAAVDAHRHGEEEPGDPARSSAYLLRREREHWAELHRRLPEPLVSDPVTMGRAVFAATFTRPLARPDARQALRHADLAETVERANTLLDDHAYCYPPAQAGTVLEPLYPDRLAEDFAALAIPDPAVAGPAADDWAGHALAGLLAAPAGQADQGQVPPWIRPALTMLIETARRWPHVAATQLYPLLAARPELMLYAGGAALARLAGLPGIDPALLQHIEAHLPTRRHIDLDIGMAALSTRLTAHRLATTTDPAEHATLHSGHALRLTNAGQHRAALEASQEAVTLYGQLSGLNRDAYLPSLAMSLNDHALRLAEVGRRAEALEVSEQAVALYGELAGLNRDAHLPNLTISLNNHAIRLAEMGRRAEAAEMSEQAVALHGELAELNQDTYLPDRAVSLNNHALRLAEVGRRAEALEVSEQAVALRRKLAGLNRDAHLPDLAVSLNNHALRLAEVGRRAEAVEVSEQAVALYGELTGLNRDAYLPDLAGSLNNHANRLAEVGRRAEAVEVSEQAVALRWELAGLNRDAYLPALAGSLNNHALRLAELGRRTEALEVSEQAATFYRELAGLNRDAYLPALATSLNNHANRLAEVGRRTGAVEVSEQAVALYGELAGLNREAYLPALATSLNNHANRLAEVGRRTGAVEVSEQAVALRWELAGLNRDAYLPDLAGSLNNHALRLAEVGRRAEAAEVSEQAATFYRELAGFNWDAYLPELATSLNNHALRLAEVGRGAEAVEMSEEAVALRRQLAGLNWDAYLPDLAMSLNNHAALLMEVGRGAEAVEMSEEAVALRRELAGLNWDAYLPDLAMSLNNYAALLAEVGRVAEAVEISQQAVTLRRQLVELNRDAYLPDYVQSLVVRGWTLSEAQQHGDAVTPLAEALAVGQELPEFAREILDNAVAVLREAHQRSPAEVDAAFEARTGRTFTKWISE</sequence>
<evidence type="ECO:0000313" key="2">
    <source>
        <dbReference type="Proteomes" id="UP001552427"/>
    </source>
</evidence>
<dbReference type="RefSeq" id="WP_364448364.1">
    <property type="nucleotide sequence ID" value="NZ_JBFARM010000003.1"/>
</dbReference>
<dbReference type="InterPro" id="IPR027417">
    <property type="entry name" value="P-loop_NTPase"/>
</dbReference>
<dbReference type="InterPro" id="IPR011990">
    <property type="entry name" value="TPR-like_helical_dom_sf"/>
</dbReference>
<dbReference type="Pfam" id="PF13424">
    <property type="entry name" value="TPR_12"/>
    <property type="match status" value="1"/>
</dbReference>
<dbReference type="Gene3D" id="1.25.40.10">
    <property type="entry name" value="Tetratricopeptide repeat domain"/>
    <property type="match status" value="5"/>
</dbReference>
<keyword evidence="2" id="KW-1185">Reference proteome</keyword>
<evidence type="ECO:0000313" key="1">
    <source>
        <dbReference type="EMBL" id="MEV4286361.1"/>
    </source>
</evidence>
<name>A0ABV3H1E9_9ACTN</name>
<dbReference type="SUPFAM" id="SSF48452">
    <property type="entry name" value="TPR-like"/>
    <property type="match status" value="4"/>
</dbReference>
<dbReference type="PANTHER" id="PTHR19959">
    <property type="entry name" value="KINESIN LIGHT CHAIN"/>
    <property type="match status" value="1"/>
</dbReference>
<dbReference type="PANTHER" id="PTHR19959:SF119">
    <property type="entry name" value="FUNGAL LIPASE-LIKE DOMAIN-CONTAINING PROTEIN"/>
    <property type="match status" value="1"/>
</dbReference>
<accession>A0ABV3H1E9</accession>
<reference evidence="1 2" key="1">
    <citation type="submission" date="2024-06" db="EMBL/GenBank/DDBJ databases">
        <title>The Natural Products Discovery Center: Release of the First 8490 Sequenced Strains for Exploring Actinobacteria Biosynthetic Diversity.</title>
        <authorList>
            <person name="Kalkreuter E."/>
            <person name="Kautsar S.A."/>
            <person name="Yang D."/>
            <person name="Bader C.D."/>
            <person name="Teijaro C.N."/>
            <person name="Fluegel L."/>
            <person name="Davis C.M."/>
            <person name="Simpson J.R."/>
            <person name="Lauterbach L."/>
            <person name="Steele A.D."/>
            <person name="Gui C."/>
            <person name="Meng S."/>
            <person name="Li G."/>
            <person name="Viehrig K."/>
            <person name="Ye F."/>
            <person name="Su P."/>
            <person name="Kiefer A.F."/>
            <person name="Nichols A."/>
            <person name="Cepeda A.J."/>
            <person name="Yan W."/>
            <person name="Fan B."/>
            <person name="Jiang Y."/>
            <person name="Adhikari A."/>
            <person name="Zheng C.-J."/>
            <person name="Schuster L."/>
            <person name="Cowan T.M."/>
            <person name="Smanski M.J."/>
            <person name="Chevrette M.G."/>
            <person name="De Carvalho L.P.S."/>
            <person name="Shen B."/>
        </authorList>
    </citation>
    <scope>NUCLEOTIDE SEQUENCE [LARGE SCALE GENOMIC DNA]</scope>
    <source>
        <strain evidence="1 2">NPDC049574</strain>
    </source>
</reference>
<comment type="caution">
    <text evidence="1">The sequence shown here is derived from an EMBL/GenBank/DDBJ whole genome shotgun (WGS) entry which is preliminary data.</text>
</comment>
<protein>
    <submittedName>
        <fullName evidence="1">Tetratricopeptide repeat protein</fullName>
    </submittedName>
</protein>
<proteinExistence type="predicted"/>